<dbReference type="InterPro" id="IPR004891">
    <property type="entry name" value="Mercury-R_MerC"/>
</dbReference>
<proteinExistence type="predicted"/>
<dbReference type="Proteomes" id="UP000734218">
    <property type="component" value="Unassembled WGS sequence"/>
</dbReference>
<evidence type="ECO:0000256" key="1">
    <source>
        <dbReference type="SAM" id="Phobius"/>
    </source>
</evidence>
<dbReference type="RefSeq" id="WP_167954883.1">
    <property type="nucleotide sequence ID" value="NZ_JAATJE010000002.1"/>
</dbReference>
<keyword evidence="1" id="KW-0812">Transmembrane</keyword>
<evidence type="ECO:0000313" key="2">
    <source>
        <dbReference type="EMBL" id="NJC34679.1"/>
    </source>
</evidence>
<feature type="transmembrane region" description="Helical" evidence="1">
    <location>
        <begin position="49"/>
        <end position="69"/>
    </location>
</feature>
<comment type="caution">
    <text evidence="2">The sequence shown here is derived from an EMBL/GenBank/DDBJ whole genome shotgun (WGS) entry which is preliminary data.</text>
</comment>
<feature type="transmembrane region" description="Helical" evidence="1">
    <location>
        <begin position="76"/>
        <end position="96"/>
    </location>
</feature>
<gene>
    <name evidence="2" type="ORF">GGR88_002193</name>
</gene>
<protein>
    <recommendedName>
        <fullName evidence="4">MerC mercury resistance protein</fullName>
    </recommendedName>
</protein>
<keyword evidence="1" id="KW-0472">Membrane</keyword>
<dbReference type="EMBL" id="JAATJE010000002">
    <property type="protein sequence ID" value="NJC34679.1"/>
    <property type="molecule type" value="Genomic_DNA"/>
</dbReference>
<reference evidence="2 3" key="1">
    <citation type="submission" date="2020-03" db="EMBL/GenBank/DDBJ databases">
        <title>Genomic Encyclopedia of Type Strains, Phase IV (KMG-IV): sequencing the most valuable type-strain genomes for metagenomic binning, comparative biology and taxonomic classification.</title>
        <authorList>
            <person name="Goeker M."/>
        </authorList>
    </citation>
    <scope>NUCLEOTIDE SEQUENCE [LARGE SCALE GENOMIC DNA]</scope>
    <source>
        <strain evidence="2 3">DSM 27651</strain>
    </source>
</reference>
<feature type="transmembrane region" description="Helical" evidence="1">
    <location>
        <begin position="102"/>
        <end position="122"/>
    </location>
</feature>
<dbReference type="Pfam" id="PF03203">
    <property type="entry name" value="MerC"/>
    <property type="match status" value="1"/>
</dbReference>
<keyword evidence="1" id="KW-1133">Transmembrane helix</keyword>
<evidence type="ECO:0008006" key="4">
    <source>
        <dbReference type="Google" id="ProtNLM"/>
    </source>
</evidence>
<name>A0ABX0XMS1_9SPHN</name>
<accession>A0ABX0XMS1</accession>
<organism evidence="2 3">
    <name type="scientific">Sphingomonas jejuensis</name>
    <dbReference type="NCBI Taxonomy" id="904715"/>
    <lineage>
        <taxon>Bacteria</taxon>
        <taxon>Pseudomonadati</taxon>
        <taxon>Pseudomonadota</taxon>
        <taxon>Alphaproteobacteria</taxon>
        <taxon>Sphingomonadales</taxon>
        <taxon>Sphingomonadaceae</taxon>
        <taxon>Sphingomonas</taxon>
    </lineage>
</organism>
<feature type="transmembrane region" description="Helical" evidence="1">
    <location>
        <begin position="20"/>
        <end position="43"/>
    </location>
</feature>
<evidence type="ECO:0000313" key="3">
    <source>
        <dbReference type="Proteomes" id="UP000734218"/>
    </source>
</evidence>
<keyword evidence="3" id="KW-1185">Reference proteome</keyword>
<sequence length="153" mass="16014">MGVPRQGQHLFDSLAIGASFLCLVHCLVLPILIVLLPALAAFLTVPAGFHLAAFAFAVPASAVALWVGFRRHRRSAPAVFILPGLLLLALALVAAPTALVETILTVAGALLLSVGHALNWRLEQRSAAMARTGTDRAVRTAGPVSARAAPRLF</sequence>